<dbReference type="AlphaFoldDB" id="A0A0C9T190"/>
<feature type="region of interest" description="Disordered" evidence="1">
    <location>
        <begin position="1"/>
        <end position="21"/>
    </location>
</feature>
<accession>A0A0C9T190</accession>
<evidence type="ECO:0000313" key="2">
    <source>
        <dbReference type="EMBL" id="KIJ09485.1"/>
    </source>
</evidence>
<dbReference type="HOGENOM" id="CLU_3087853_0_0_1"/>
<keyword evidence="3" id="KW-1185">Reference proteome</keyword>
<name>A0A0C9T190_PAXIN</name>
<dbReference type="Proteomes" id="UP000053647">
    <property type="component" value="Unassembled WGS sequence"/>
</dbReference>
<gene>
    <name evidence="2" type="ORF">PAXINDRAFT_17427</name>
</gene>
<evidence type="ECO:0000256" key="1">
    <source>
        <dbReference type="SAM" id="MobiDB-lite"/>
    </source>
</evidence>
<protein>
    <submittedName>
        <fullName evidence="2">Uncharacterized protein</fullName>
    </submittedName>
</protein>
<evidence type="ECO:0000313" key="3">
    <source>
        <dbReference type="Proteomes" id="UP000053647"/>
    </source>
</evidence>
<reference evidence="2 3" key="1">
    <citation type="submission" date="2014-06" db="EMBL/GenBank/DDBJ databases">
        <authorList>
            <consortium name="DOE Joint Genome Institute"/>
            <person name="Kuo A."/>
            <person name="Kohler A."/>
            <person name="Nagy L.G."/>
            <person name="Floudas D."/>
            <person name="Copeland A."/>
            <person name="Barry K.W."/>
            <person name="Cichocki N."/>
            <person name="Veneault-Fourrey C."/>
            <person name="LaButti K."/>
            <person name="Lindquist E.A."/>
            <person name="Lipzen A."/>
            <person name="Lundell T."/>
            <person name="Morin E."/>
            <person name="Murat C."/>
            <person name="Sun H."/>
            <person name="Tunlid A."/>
            <person name="Henrissat B."/>
            <person name="Grigoriev I.V."/>
            <person name="Hibbett D.S."/>
            <person name="Martin F."/>
            <person name="Nordberg H.P."/>
            <person name="Cantor M.N."/>
            <person name="Hua S.X."/>
        </authorList>
    </citation>
    <scope>NUCLEOTIDE SEQUENCE [LARGE SCALE GENOMIC DNA]</scope>
    <source>
        <strain evidence="2 3">ATCC 200175</strain>
    </source>
</reference>
<dbReference type="EMBL" id="KN819458">
    <property type="protein sequence ID" value="KIJ09485.1"/>
    <property type="molecule type" value="Genomic_DNA"/>
</dbReference>
<sequence>MFDAAHFTTDPHASLAPAPVEAPGYRTSLDAAGNRQPLHTFADTIPLQASMA</sequence>
<reference evidence="3" key="2">
    <citation type="submission" date="2015-01" db="EMBL/GenBank/DDBJ databases">
        <title>Evolutionary Origins and Diversification of the Mycorrhizal Mutualists.</title>
        <authorList>
            <consortium name="DOE Joint Genome Institute"/>
            <consortium name="Mycorrhizal Genomics Consortium"/>
            <person name="Kohler A."/>
            <person name="Kuo A."/>
            <person name="Nagy L.G."/>
            <person name="Floudas D."/>
            <person name="Copeland A."/>
            <person name="Barry K.W."/>
            <person name="Cichocki N."/>
            <person name="Veneault-Fourrey C."/>
            <person name="LaButti K."/>
            <person name="Lindquist E.A."/>
            <person name="Lipzen A."/>
            <person name="Lundell T."/>
            <person name="Morin E."/>
            <person name="Murat C."/>
            <person name="Riley R."/>
            <person name="Ohm R."/>
            <person name="Sun H."/>
            <person name="Tunlid A."/>
            <person name="Henrissat B."/>
            <person name="Grigoriev I.V."/>
            <person name="Hibbett D.S."/>
            <person name="Martin F."/>
        </authorList>
    </citation>
    <scope>NUCLEOTIDE SEQUENCE [LARGE SCALE GENOMIC DNA]</scope>
    <source>
        <strain evidence="3">ATCC 200175</strain>
    </source>
</reference>
<organism evidence="2 3">
    <name type="scientific">Paxillus involutus ATCC 200175</name>
    <dbReference type="NCBI Taxonomy" id="664439"/>
    <lineage>
        <taxon>Eukaryota</taxon>
        <taxon>Fungi</taxon>
        <taxon>Dikarya</taxon>
        <taxon>Basidiomycota</taxon>
        <taxon>Agaricomycotina</taxon>
        <taxon>Agaricomycetes</taxon>
        <taxon>Agaricomycetidae</taxon>
        <taxon>Boletales</taxon>
        <taxon>Paxilineae</taxon>
        <taxon>Paxillaceae</taxon>
        <taxon>Paxillus</taxon>
    </lineage>
</organism>
<proteinExistence type="predicted"/>